<sequence length="174" mass="19153">MLIEIIRNTPLWVWPLLLFLLYRGVQQSKARTVGLSRLGIIPAIFLFLGCYGLIHAFGDDPINLALWAFGIGLAVLLHIKLAIPRGVRFSPQQQSFLVPGSWQPLILMLAIFCAKFTVGVIVGMQLPMADTATFAASVSLVYGLFGGMFLGRAVVIWRSTQLADIDGPEQQQLQ</sequence>
<feature type="transmembrane region" description="Helical" evidence="1">
    <location>
        <begin position="37"/>
        <end position="58"/>
    </location>
</feature>
<feature type="transmembrane region" description="Helical" evidence="1">
    <location>
        <begin position="64"/>
        <end position="83"/>
    </location>
</feature>
<dbReference type="InterPro" id="IPR046730">
    <property type="entry name" value="DUF6622"/>
</dbReference>
<keyword evidence="1" id="KW-0472">Membrane</keyword>
<dbReference type="PATRIC" id="fig|507626.3.peg.1926"/>
<dbReference type="EMBL" id="CP014226">
    <property type="protein sequence ID" value="AMD00997.1"/>
    <property type="molecule type" value="Genomic_DNA"/>
</dbReference>
<feature type="transmembrane region" description="Helical" evidence="1">
    <location>
        <begin position="132"/>
        <end position="151"/>
    </location>
</feature>
<dbReference type="AlphaFoldDB" id="A0A109ULT8"/>
<dbReference type="KEGG" id="hco:LOKO_01929"/>
<gene>
    <name evidence="2" type="ORF">LOKO_01929</name>
</gene>
<keyword evidence="3" id="KW-1185">Reference proteome</keyword>
<name>A0A109ULT8_9GAMM</name>
<dbReference type="Proteomes" id="UP000063387">
    <property type="component" value="Chromosome"/>
</dbReference>
<reference evidence="2 3" key="2">
    <citation type="submission" date="2016-02" db="EMBL/GenBank/DDBJ databases">
        <authorList>
            <person name="Wen L."/>
            <person name="He K."/>
            <person name="Yang H."/>
        </authorList>
    </citation>
    <scope>NUCLEOTIDE SEQUENCE [LARGE SCALE GENOMIC DNA]</scope>
    <source>
        <strain evidence="2 3">AGD 8-3</strain>
    </source>
</reference>
<keyword evidence="1" id="KW-0812">Transmembrane</keyword>
<feature type="transmembrane region" description="Helical" evidence="1">
    <location>
        <begin position="6"/>
        <end position="25"/>
    </location>
</feature>
<evidence type="ECO:0008006" key="4">
    <source>
        <dbReference type="Google" id="ProtNLM"/>
    </source>
</evidence>
<evidence type="ECO:0000256" key="1">
    <source>
        <dbReference type="SAM" id="Phobius"/>
    </source>
</evidence>
<dbReference type="RefSeq" id="WP_066448197.1">
    <property type="nucleotide sequence ID" value="NZ_CP014226.1"/>
</dbReference>
<dbReference type="Pfam" id="PF20327">
    <property type="entry name" value="DUF6622"/>
    <property type="match status" value="1"/>
</dbReference>
<keyword evidence="1" id="KW-1133">Transmembrane helix</keyword>
<dbReference type="OrthoDB" id="3034721at2"/>
<evidence type="ECO:0000313" key="3">
    <source>
        <dbReference type="Proteomes" id="UP000063387"/>
    </source>
</evidence>
<proteinExistence type="predicted"/>
<evidence type="ECO:0000313" key="2">
    <source>
        <dbReference type="EMBL" id="AMD00997.1"/>
    </source>
</evidence>
<reference evidence="2 3" key="1">
    <citation type="journal article" date="2016" name="Genome Announc.">
        <title>Draft Genome Sequence of 'Halomonas chromatireducens' Strain AGD 8-3, a Haloalkaliphilic Chromate- and Selenite-Reducing Gammaproteobacterium.</title>
        <authorList>
            <person name="Sharko F.S."/>
            <person name="Shapovalova A.A."/>
            <person name="Tsygankova S.V."/>
            <person name="Komova A.V."/>
            <person name="Boulygina E.S."/>
            <person name="Teslyuk A.B."/>
            <person name="Gotovtsev P.M."/>
            <person name="Namsaraev Z.B."/>
            <person name="Khijniak T.V."/>
            <person name="Nedoluzhko A.V."/>
            <person name="Vasilov R.G."/>
        </authorList>
    </citation>
    <scope>NUCLEOTIDE SEQUENCE [LARGE SCALE GENOMIC DNA]</scope>
    <source>
        <strain evidence="2 3">AGD 8-3</strain>
    </source>
</reference>
<protein>
    <recommendedName>
        <fullName evidence="4">Transmembrane protein</fullName>
    </recommendedName>
</protein>
<organism evidence="2 3">
    <name type="scientific">Halomonas chromatireducens</name>
    <dbReference type="NCBI Taxonomy" id="507626"/>
    <lineage>
        <taxon>Bacteria</taxon>
        <taxon>Pseudomonadati</taxon>
        <taxon>Pseudomonadota</taxon>
        <taxon>Gammaproteobacteria</taxon>
        <taxon>Oceanospirillales</taxon>
        <taxon>Halomonadaceae</taxon>
        <taxon>Halomonas</taxon>
    </lineage>
</organism>
<feature type="transmembrane region" description="Helical" evidence="1">
    <location>
        <begin position="104"/>
        <end position="126"/>
    </location>
</feature>
<accession>A0A109ULT8</accession>